<sequence length="126" mass="13817">MRGGSSAVPAHPAHGHCMAPNILDDICNWLPTLGLDNSQKEKSAMYVQDLYSILDALWIDDRRALYGLIRVFISLPLIMSATTATRPAAIVALTFKDIELMKIRSLKDVEQSTFNVATTVALDKAS</sequence>
<name>A0A7C8MG20_9PLEO</name>
<evidence type="ECO:0000313" key="2">
    <source>
        <dbReference type="Proteomes" id="UP000481861"/>
    </source>
</evidence>
<protein>
    <submittedName>
        <fullName evidence="1">Uncharacterized protein</fullName>
    </submittedName>
</protein>
<organism evidence="1 2">
    <name type="scientific">Massariosphaeria phaeospora</name>
    <dbReference type="NCBI Taxonomy" id="100035"/>
    <lineage>
        <taxon>Eukaryota</taxon>
        <taxon>Fungi</taxon>
        <taxon>Dikarya</taxon>
        <taxon>Ascomycota</taxon>
        <taxon>Pezizomycotina</taxon>
        <taxon>Dothideomycetes</taxon>
        <taxon>Pleosporomycetidae</taxon>
        <taxon>Pleosporales</taxon>
        <taxon>Pleosporales incertae sedis</taxon>
        <taxon>Massariosphaeria</taxon>
    </lineage>
</organism>
<proteinExistence type="predicted"/>
<comment type="caution">
    <text evidence="1">The sequence shown here is derived from an EMBL/GenBank/DDBJ whole genome shotgun (WGS) entry which is preliminary data.</text>
</comment>
<dbReference type="EMBL" id="JAADJZ010000029">
    <property type="protein sequence ID" value="KAF2866225.1"/>
    <property type="molecule type" value="Genomic_DNA"/>
</dbReference>
<keyword evidence="2" id="KW-1185">Reference proteome</keyword>
<dbReference type="AlphaFoldDB" id="A0A7C8MG20"/>
<reference evidence="1 2" key="1">
    <citation type="submission" date="2020-01" db="EMBL/GenBank/DDBJ databases">
        <authorList>
            <consortium name="DOE Joint Genome Institute"/>
            <person name="Haridas S."/>
            <person name="Albert R."/>
            <person name="Binder M."/>
            <person name="Bloem J."/>
            <person name="Labutti K."/>
            <person name="Salamov A."/>
            <person name="Andreopoulos B."/>
            <person name="Baker S.E."/>
            <person name="Barry K."/>
            <person name="Bills G."/>
            <person name="Bluhm B.H."/>
            <person name="Cannon C."/>
            <person name="Castanera R."/>
            <person name="Culley D.E."/>
            <person name="Daum C."/>
            <person name="Ezra D."/>
            <person name="Gonzalez J.B."/>
            <person name="Henrissat B."/>
            <person name="Kuo A."/>
            <person name="Liang C."/>
            <person name="Lipzen A."/>
            <person name="Lutzoni F."/>
            <person name="Magnuson J."/>
            <person name="Mondo S."/>
            <person name="Nolan M."/>
            <person name="Ohm R."/>
            <person name="Pangilinan J."/>
            <person name="Park H.-J.H."/>
            <person name="Ramirez L."/>
            <person name="Alfaro M."/>
            <person name="Sun H."/>
            <person name="Tritt A."/>
            <person name="Yoshinaga Y."/>
            <person name="Zwiers L.-H.L."/>
            <person name="Turgeon B.G."/>
            <person name="Goodwin S.B."/>
            <person name="Spatafora J.W."/>
            <person name="Crous P.W."/>
            <person name="Grigoriev I.V."/>
        </authorList>
    </citation>
    <scope>NUCLEOTIDE SEQUENCE [LARGE SCALE GENOMIC DNA]</scope>
    <source>
        <strain evidence="1 2">CBS 611.86</strain>
    </source>
</reference>
<evidence type="ECO:0000313" key="1">
    <source>
        <dbReference type="EMBL" id="KAF2866225.1"/>
    </source>
</evidence>
<dbReference type="Proteomes" id="UP000481861">
    <property type="component" value="Unassembled WGS sequence"/>
</dbReference>
<dbReference type="OrthoDB" id="5426797at2759"/>
<gene>
    <name evidence="1" type="ORF">BDV95DRAFT_216046</name>
</gene>
<accession>A0A7C8MG20</accession>